<dbReference type="InterPro" id="IPR044594">
    <property type="entry name" value="HIPP01/3/5/6"/>
</dbReference>
<dbReference type="eggNOG" id="KOG1603">
    <property type="taxonomic scope" value="Eukaryota"/>
</dbReference>
<evidence type="ECO:0000313" key="5">
    <source>
        <dbReference type="EnsemblPlants" id="KEH24030"/>
    </source>
</evidence>
<evidence type="ECO:0000313" key="3">
    <source>
        <dbReference type="EMBL" id="KEH24030.1"/>
    </source>
</evidence>
<dbReference type="Proteomes" id="UP000002051">
    <property type="component" value="Unassembled WGS sequence"/>
</dbReference>
<accession>A0A072UDY4</accession>
<proteinExistence type="predicted"/>
<dbReference type="EMBL" id="CM001223">
    <property type="protein sequence ID" value="KEH24030.1"/>
    <property type="molecule type" value="Genomic_DNA"/>
</dbReference>
<feature type="region of interest" description="Disordered" evidence="1">
    <location>
        <begin position="194"/>
        <end position="221"/>
    </location>
</feature>
<dbReference type="InterPro" id="IPR006121">
    <property type="entry name" value="HMA_dom"/>
</dbReference>
<protein>
    <submittedName>
        <fullName evidence="3">Heavy metal-associated domain protein</fullName>
    </submittedName>
    <submittedName>
        <fullName evidence="4">Putative heavy metal-associated domain, HMA</fullName>
    </submittedName>
</protein>
<dbReference type="STRING" id="3880.A0A072UDY4"/>
<dbReference type="GO" id="GO:0046872">
    <property type="term" value="F:metal ion binding"/>
    <property type="evidence" value="ECO:0007669"/>
    <property type="project" value="InterPro"/>
</dbReference>
<dbReference type="KEGG" id="mtr:25499323"/>
<dbReference type="OMA" id="PPPYMNH"/>
<evidence type="ECO:0000313" key="6">
    <source>
        <dbReference type="Proteomes" id="UP000002051"/>
    </source>
</evidence>
<dbReference type="SUPFAM" id="SSF55008">
    <property type="entry name" value="HMA, heavy metal-associated domain"/>
    <property type="match status" value="2"/>
</dbReference>
<reference evidence="5" key="3">
    <citation type="submission" date="2015-04" db="UniProtKB">
        <authorList>
            <consortium name="EnsemblPlants"/>
        </authorList>
    </citation>
    <scope>IDENTIFICATION</scope>
    <source>
        <strain evidence="5">cv. Jemalong A17</strain>
    </source>
</reference>
<dbReference type="PROSITE" id="PS50846">
    <property type="entry name" value="HMA_2"/>
    <property type="match status" value="2"/>
</dbReference>
<dbReference type="HOGENOM" id="CLU_039886_0_0_1"/>
<gene>
    <name evidence="5" type="primary">25499323</name>
    <name evidence="3" type="ordered locus">MTR_7g101930</name>
    <name evidence="4" type="ORF">MtrunA17_Chr7g0264601</name>
</gene>
<evidence type="ECO:0000259" key="2">
    <source>
        <dbReference type="PROSITE" id="PS50846"/>
    </source>
</evidence>
<evidence type="ECO:0000313" key="4">
    <source>
        <dbReference type="EMBL" id="RHN48514.1"/>
    </source>
</evidence>
<dbReference type="Proteomes" id="UP000265566">
    <property type="component" value="Chromosome 7"/>
</dbReference>
<dbReference type="AlphaFoldDB" id="A0A072UDY4"/>
<organism evidence="3 6">
    <name type="scientific">Medicago truncatula</name>
    <name type="common">Barrel medic</name>
    <name type="synonym">Medicago tribuloides</name>
    <dbReference type="NCBI Taxonomy" id="3880"/>
    <lineage>
        <taxon>Eukaryota</taxon>
        <taxon>Viridiplantae</taxon>
        <taxon>Streptophyta</taxon>
        <taxon>Embryophyta</taxon>
        <taxon>Tracheophyta</taxon>
        <taxon>Spermatophyta</taxon>
        <taxon>Magnoliopsida</taxon>
        <taxon>eudicotyledons</taxon>
        <taxon>Gunneridae</taxon>
        <taxon>Pentapetalae</taxon>
        <taxon>rosids</taxon>
        <taxon>fabids</taxon>
        <taxon>Fabales</taxon>
        <taxon>Fabaceae</taxon>
        <taxon>Papilionoideae</taxon>
        <taxon>50 kb inversion clade</taxon>
        <taxon>NPAAA clade</taxon>
        <taxon>Hologalegina</taxon>
        <taxon>IRL clade</taxon>
        <taxon>Trifolieae</taxon>
        <taxon>Medicago</taxon>
    </lineage>
</organism>
<dbReference type="Gene3D" id="3.30.70.100">
    <property type="match status" value="2"/>
</dbReference>
<dbReference type="Gramene" id="rna43238">
    <property type="protein sequence ID" value="RHN48514.1"/>
    <property type="gene ID" value="gene43238"/>
</dbReference>
<sequence length="349" mass="39700">MGQKDEMKNDDIPSVVLKLDLHCEGCVKKIKRAVRHFDGVEDVKADTPNNKLTVIGKVDPHKVRDKLAEKIKKKVELVSSPQPKKDDPAAADKPQEKKNHDEEKKKPDEDKKPEEKKPEEKSSKQSVQNTVVLKIRLHCDGCIQKIEKIILKIKGVESVTSDEGKDLVTVKGTIDAKEIVPYLAEKLKRNVDVVQPKKEDGKNKEKDQSGGEKKEGEKAKEVGTKVEVNKMEHHGYGYGHQTPMYWYDGYEPGQNSGGSSSSNYAMQVQPGYSNQQVHNYNYVNQEGYNYNYANQHQQGYDYNYVNHQGQGGHMVEPQYQYQQPQFYLHPNQPPPQMFSDENPNACSMM</sequence>
<dbReference type="PaxDb" id="3880-AES81873"/>
<name>A0A072UDY4_MEDTR</name>
<reference evidence="3 6" key="2">
    <citation type="journal article" date="2014" name="BMC Genomics">
        <title>An improved genome release (version Mt4.0) for the model legume Medicago truncatula.</title>
        <authorList>
            <person name="Tang H."/>
            <person name="Krishnakumar V."/>
            <person name="Bidwell S."/>
            <person name="Rosen B."/>
            <person name="Chan A."/>
            <person name="Zhou S."/>
            <person name="Gentzbittel L."/>
            <person name="Childs K.L."/>
            <person name="Yandell M."/>
            <person name="Gundlach H."/>
            <person name="Mayer K.F."/>
            <person name="Schwartz D.C."/>
            <person name="Town C.D."/>
        </authorList>
    </citation>
    <scope>GENOME REANNOTATION</scope>
    <source>
        <strain evidence="3">A17</strain>
        <strain evidence="5 6">cv. Jemalong A17</strain>
    </source>
</reference>
<feature type="region of interest" description="Disordered" evidence="1">
    <location>
        <begin position="74"/>
        <end position="127"/>
    </location>
</feature>
<feature type="domain" description="HMA" evidence="2">
    <location>
        <begin position="12"/>
        <end position="79"/>
    </location>
</feature>
<dbReference type="OrthoDB" id="773760at2759"/>
<dbReference type="PANTHER" id="PTHR46413">
    <property type="entry name" value="HEAVY METAL-ASSOCIATED ISOPRENYLATED PLANT PROTEIN 6"/>
    <property type="match status" value="1"/>
</dbReference>
<dbReference type="Pfam" id="PF00403">
    <property type="entry name" value="HMA"/>
    <property type="match status" value="2"/>
</dbReference>
<dbReference type="PANTHER" id="PTHR46413:SF1">
    <property type="entry name" value="HEAVY METAL-ASSOCIATED ISOPRENYLATED PLANT PROTEIN 6"/>
    <property type="match status" value="1"/>
</dbReference>
<keyword evidence="6" id="KW-1185">Reference proteome</keyword>
<feature type="compositionally biased region" description="Basic and acidic residues" evidence="1">
    <location>
        <begin position="83"/>
        <end position="123"/>
    </location>
</feature>
<dbReference type="EMBL" id="PSQE01000007">
    <property type="protein sequence ID" value="RHN48514.1"/>
    <property type="molecule type" value="Genomic_DNA"/>
</dbReference>
<reference evidence="3 6" key="1">
    <citation type="journal article" date="2011" name="Nature">
        <title>The Medicago genome provides insight into the evolution of rhizobial symbioses.</title>
        <authorList>
            <person name="Young N.D."/>
            <person name="Debelle F."/>
            <person name="Oldroyd G.E."/>
            <person name="Geurts R."/>
            <person name="Cannon S.B."/>
            <person name="Udvardi M.K."/>
            <person name="Benedito V.A."/>
            <person name="Mayer K.F."/>
            <person name="Gouzy J."/>
            <person name="Schoof H."/>
            <person name="Van de Peer Y."/>
            <person name="Proost S."/>
            <person name="Cook D.R."/>
            <person name="Meyers B.C."/>
            <person name="Spannagl M."/>
            <person name="Cheung F."/>
            <person name="De Mita S."/>
            <person name="Krishnakumar V."/>
            <person name="Gundlach H."/>
            <person name="Zhou S."/>
            <person name="Mudge J."/>
            <person name="Bharti A.K."/>
            <person name="Murray J.D."/>
            <person name="Naoumkina M.A."/>
            <person name="Rosen B."/>
            <person name="Silverstein K.A."/>
            <person name="Tang H."/>
            <person name="Rombauts S."/>
            <person name="Zhao P.X."/>
            <person name="Zhou P."/>
            <person name="Barbe V."/>
            <person name="Bardou P."/>
            <person name="Bechner M."/>
            <person name="Bellec A."/>
            <person name="Berger A."/>
            <person name="Berges H."/>
            <person name="Bidwell S."/>
            <person name="Bisseling T."/>
            <person name="Choisne N."/>
            <person name="Couloux A."/>
            <person name="Denny R."/>
            <person name="Deshpande S."/>
            <person name="Dai X."/>
            <person name="Doyle J.J."/>
            <person name="Dudez A.M."/>
            <person name="Farmer A.D."/>
            <person name="Fouteau S."/>
            <person name="Franken C."/>
            <person name="Gibelin C."/>
            <person name="Gish J."/>
            <person name="Goldstein S."/>
            <person name="Gonzalez A.J."/>
            <person name="Green P.J."/>
            <person name="Hallab A."/>
            <person name="Hartog M."/>
            <person name="Hua A."/>
            <person name="Humphray S.J."/>
            <person name="Jeong D.H."/>
            <person name="Jing Y."/>
            <person name="Jocker A."/>
            <person name="Kenton S.M."/>
            <person name="Kim D.J."/>
            <person name="Klee K."/>
            <person name="Lai H."/>
            <person name="Lang C."/>
            <person name="Lin S."/>
            <person name="Macmil S.L."/>
            <person name="Magdelenat G."/>
            <person name="Matthews L."/>
            <person name="McCorrison J."/>
            <person name="Monaghan E.L."/>
            <person name="Mun J.H."/>
            <person name="Najar F.Z."/>
            <person name="Nicholson C."/>
            <person name="Noirot C."/>
            <person name="O'Bleness M."/>
            <person name="Paule C.R."/>
            <person name="Poulain J."/>
            <person name="Prion F."/>
            <person name="Qin B."/>
            <person name="Qu C."/>
            <person name="Retzel E.F."/>
            <person name="Riddle C."/>
            <person name="Sallet E."/>
            <person name="Samain S."/>
            <person name="Samson N."/>
            <person name="Sanders I."/>
            <person name="Saurat O."/>
            <person name="Scarpelli C."/>
            <person name="Schiex T."/>
            <person name="Segurens B."/>
            <person name="Severin A.J."/>
            <person name="Sherrier D.J."/>
            <person name="Shi R."/>
            <person name="Sims S."/>
            <person name="Singer S.R."/>
            <person name="Sinharoy S."/>
            <person name="Sterck L."/>
            <person name="Viollet A."/>
            <person name="Wang B.B."/>
            <person name="Wang K."/>
            <person name="Wang M."/>
            <person name="Wang X."/>
            <person name="Warfsmann J."/>
            <person name="Weissenbach J."/>
            <person name="White D.D."/>
            <person name="White J.D."/>
            <person name="Wiley G.B."/>
            <person name="Wincker P."/>
            <person name="Xing Y."/>
            <person name="Yang L."/>
            <person name="Yao Z."/>
            <person name="Ying F."/>
            <person name="Zhai J."/>
            <person name="Zhou L."/>
            <person name="Zuber A."/>
            <person name="Denarie J."/>
            <person name="Dixon R.A."/>
            <person name="May G.D."/>
            <person name="Schwartz D.C."/>
            <person name="Rogers J."/>
            <person name="Quetier F."/>
            <person name="Town C.D."/>
            <person name="Roe B.A."/>
        </authorList>
    </citation>
    <scope>NUCLEOTIDE SEQUENCE [LARGE SCALE GENOMIC DNA]</scope>
    <source>
        <strain evidence="3">A17</strain>
        <strain evidence="5 6">cv. Jemalong A17</strain>
    </source>
</reference>
<dbReference type="EnsemblPlants" id="KEH24030">
    <property type="protein sequence ID" value="KEH24030"/>
    <property type="gene ID" value="MTR_7g101930"/>
</dbReference>
<dbReference type="InterPro" id="IPR036163">
    <property type="entry name" value="HMA_dom_sf"/>
</dbReference>
<evidence type="ECO:0000256" key="1">
    <source>
        <dbReference type="SAM" id="MobiDB-lite"/>
    </source>
</evidence>
<feature type="domain" description="HMA" evidence="2">
    <location>
        <begin position="128"/>
        <end position="199"/>
    </location>
</feature>
<dbReference type="CDD" id="cd00371">
    <property type="entry name" value="HMA"/>
    <property type="match status" value="1"/>
</dbReference>
<reference evidence="4" key="4">
    <citation type="journal article" date="2018" name="Nat. Plants">
        <title>Whole-genome landscape of Medicago truncatula symbiotic genes.</title>
        <authorList>
            <person name="Pecrix Y."/>
            <person name="Gamas P."/>
            <person name="Carrere S."/>
        </authorList>
    </citation>
    <scope>NUCLEOTIDE SEQUENCE</scope>
    <source>
        <tissue evidence="4">Leaves</tissue>
    </source>
</reference>